<dbReference type="GO" id="GO:0005759">
    <property type="term" value="C:mitochondrial matrix"/>
    <property type="evidence" value="ECO:0007669"/>
    <property type="project" value="UniProtKB-SubCell"/>
</dbReference>
<dbReference type="AlphaFoldDB" id="A0A8U7NF49"/>
<dbReference type="OrthoDB" id="276685at2759"/>
<comment type="function">
    <text evidence="6">Heterodimeric electron transfer flavoprotein that accepts electrons from several mitochondrial dehydrogenases, including acyl-CoA dehydrogenases, glutaryl-CoA and sarcosine dehydrogenase. It transfers the electrons to the main mitochondrial respiratory chain via ETF-ubiquinone oxidoreductase. Required for normal mitochondrial fatty acid oxidation and normal amino acid metabolism. ETFB binds an AMP molecule that probably has a purely structural role.</text>
</comment>
<dbReference type="InterPro" id="IPR014729">
    <property type="entry name" value="Rossmann-like_a/b/a_fold"/>
</dbReference>
<dbReference type="Proteomes" id="UP000694553">
    <property type="component" value="Unassembled WGS sequence"/>
</dbReference>
<comment type="subunit">
    <text evidence="8">Heterodimer of an alpha and a beta subunit.</text>
</comment>
<dbReference type="GO" id="GO:0009055">
    <property type="term" value="F:electron transfer activity"/>
    <property type="evidence" value="ECO:0007669"/>
    <property type="project" value="InterPro"/>
</dbReference>
<dbReference type="Gene3D" id="3.40.50.620">
    <property type="entry name" value="HUPs"/>
    <property type="match status" value="1"/>
</dbReference>
<comment type="subcellular location">
    <subcellularLocation>
        <location evidence="1 8">Mitochondrion matrix</location>
    </subcellularLocation>
</comment>
<dbReference type="OMA" id="EINQPRI"/>
<evidence type="ECO:0000313" key="9">
    <source>
        <dbReference type="Ensembl" id="ENSCMUP00000031237.1"/>
    </source>
</evidence>
<dbReference type="InterPro" id="IPR012255">
    <property type="entry name" value="ETF_b"/>
</dbReference>
<keyword evidence="10" id="KW-1185">Reference proteome</keyword>
<dbReference type="CTD" id="2109"/>
<keyword evidence="4 8" id="KW-0813">Transport</keyword>
<dbReference type="InterPro" id="IPR000049">
    <property type="entry name" value="ET-Flavoprotein_bsu_CS"/>
</dbReference>
<dbReference type="GO" id="GO:0045251">
    <property type="term" value="C:electron transfer flavoprotein complex"/>
    <property type="evidence" value="ECO:0007669"/>
    <property type="project" value="UniProtKB-ARBA"/>
</dbReference>
<evidence type="ECO:0000256" key="2">
    <source>
        <dbReference type="ARBA" id="ARBA00007557"/>
    </source>
</evidence>
<evidence type="ECO:0000313" key="10">
    <source>
        <dbReference type="Proteomes" id="UP000694553"/>
    </source>
</evidence>
<accession>A0A8U7NF49</accession>
<reference evidence="9" key="3">
    <citation type="submission" date="2025-09" db="UniProtKB">
        <authorList>
            <consortium name="Ensembl"/>
        </authorList>
    </citation>
    <scope>IDENTIFICATION</scope>
</reference>
<dbReference type="FunFam" id="3.40.50.620:FF:000011">
    <property type="entry name" value="Electron transfer flavoprotein subunit beta"/>
    <property type="match status" value="1"/>
</dbReference>
<keyword evidence="5 8" id="KW-0249">Electron transport</keyword>
<evidence type="ECO:0000256" key="8">
    <source>
        <dbReference type="PIRNR" id="PIRNR000090"/>
    </source>
</evidence>
<evidence type="ECO:0000256" key="3">
    <source>
        <dbReference type="ARBA" id="ARBA00016797"/>
    </source>
</evidence>
<dbReference type="CDD" id="cd01714">
    <property type="entry name" value="ETF_beta"/>
    <property type="match status" value="1"/>
</dbReference>
<dbReference type="GeneID" id="116438871"/>
<evidence type="ECO:0000256" key="6">
    <source>
        <dbReference type="ARBA" id="ARBA00045835"/>
    </source>
</evidence>
<dbReference type="InterPro" id="IPR033948">
    <property type="entry name" value="ETF_beta_N"/>
</dbReference>
<evidence type="ECO:0000256" key="1">
    <source>
        <dbReference type="ARBA" id="ARBA00004305"/>
    </source>
</evidence>
<dbReference type="GO" id="GO:0009063">
    <property type="term" value="P:amino acid catabolic process"/>
    <property type="evidence" value="ECO:0007669"/>
    <property type="project" value="TreeGrafter"/>
</dbReference>
<dbReference type="Ensembl" id="ENSCMUT00000034267.1">
    <property type="protein sequence ID" value="ENSCMUP00000031237.1"/>
    <property type="gene ID" value="ENSCMUG00000019121.1"/>
</dbReference>
<protein>
    <recommendedName>
        <fullName evidence="3 8">Electron transfer flavoprotein subunit beta</fullName>
        <shortName evidence="8">Beta-ETF</shortName>
    </recommendedName>
</protein>
<dbReference type="PROSITE" id="PS01065">
    <property type="entry name" value="ETF_BETA"/>
    <property type="match status" value="1"/>
</dbReference>
<reference evidence="10" key="1">
    <citation type="submission" date="2019-10" db="EMBL/GenBank/DDBJ databases">
        <title>Corvus moneduloides (New Caledonian crow) genome, bCorMon1, primary haplotype.</title>
        <authorList>
            <person name="Rutz C."/>
            <person name="Fungtammasan C."/>
            <person name="Mountcastle J."/>
            <person name="Formenti G."/>
            <person name="Chow W."/>
            <person name="Howe K."/>
            <person name="Steele M.P."/>
            <person name="Fernandes J."/>
            <person name="Gilbert M.T.P."/>
            <person name="Fedrigo O."/>
            <person name="Jarvis E.D."/>
            <person name="Gemmell N."/>
        </authorList>
    </citation>
    <scope>NUCLEOTIDE SEQUENCE [LARGE SCALE GENOMIC DNA]</scope>
</reference>
<comment type="subunit">
    <text evidence="7">Heterodimer composed of ETFA and ETFB. Identified in a complex that contains ETFA, ETFB and ETFRF1. Interacts with ACADM.</text>
</comment>
<dbReference type="Pfam" id="PF01012">
    <property type="entry name" value="ETF"/>
    <property type="match status" value="1"/>
</dbReference>
<dbReference type="SUPFAM" id="SSF52402">
    <property type="entry name" value="Adenine nucleotide alpha hydrolases-like"/>
    <property type="match status" value="1"/>
</dbReference>
<comment type="similarity">
    <text evidence="2 8">Belongs to the ETF beta-subunit/FixA family.</text>
</comment>
<dbReference type="PIRSF" id="PIRSF000090">
    <property type="entry name" value="Beta-ETF"/>
    <property type="match status" value="1"/>
</dbReference>
<organism evidence="9 10">
    <name type="scientific">Corvus moneduloides</name>
    <name type="common">New Caledonian crow</name>
    <dbReference type="NCBI Taxonomy" id="1196302"/>
    <lineage>
        <taxon>Eukaryota</taxon>
        <taxon>Metazoa</taxon>
        <taxon>Chordata</taxon>
        <taxon>Craniata</taxon>
        <taxon>Vertebrata</taxon>
        <taxon>Euteleostomi</taxon>
        <taxon>Archelosauria</taxon>
        <taxon>Archosauria</taxon>
        <taxon>Dinosauria</taxon>
        <taxon>Saurischia</taxon>
        <taxon>Theropoda</taxon>
        <taxon>Coelurosauria</taxon>
        <taxon>Aves</taxon>
        <taxon>Neognathae</taxon>
        <taxon>Neoaves</taxon>
        <taxon>Telluraves</taxon>
        <taxon>Australaves</taxon>
        <taxon>Passeriformes</taxon>
        <taxon>Corvoidea</taxon>
        <taxon>Corvidae</taxon>
        <taxon>Corvus</taxon>
    </lineage>
</organism>
<evidence type="ECO:0000256" key="5">
    <source>
        <dbReference type="ARBA" id="ARBA00022982"/>
    </source>
</evidence>
<dbReference type="SMART" id="SM00893">
    <property type="entry name" value="ETF"/>
    <property type="match status" value="1"/>
</dbReference>
<dbReference type="PANTHER" id="PTHR21294">
    <property type="entry name" value="ELECTRON TRANSFER FLAVOPROTEIN BETA-SUBUNIT"/>
    <property type="match status" value="1"/>
</dbReference>
<proteinExistence type="inferred from homology"/>
<keyword evidence="8" id="KW-0496">Mitochondrion</keyword>
<dbReference type="RefSeq" id="XP_031953781.1">
    <property type="nucleotide sequence ID" value="XM_032097890.1"/>
</dbReference>
<comment type="function">
    <text evidence="8">The electron transfer flavoprotein serves as a specific electron acceptor for several dehydrogenases, including five acyl-CoA dehydrogenases, glutaryl-CoA and sarcosine dehydrogenase. It transfers the electrons to the main mitochondrial respiratory chain via ETF-ubiquinone oxidoreductase (ETF dehydrogenase).</text>
</comment>
<evidence type="ECO:0000256" key="4">
    <source>
        <dbReference type="ARBA" id="ARBA00022448"/>
    </source>
</evidence>
<reference evidence="9" key="2">
    <citation type="submission" date="2025-08" db="UniProtKB">
        <authorList>
            <consortium name="Ensembl"/>
        </authorList>
    </citation>
    <scope>IDENTIFICATION</scope>
</reference>
<dbReference type="GO" id="GO:0033539">
    <property type="term" value="P:fatty acid beta-oxidation using acyl-CoA dehydrogenase"/>
    <property type="evidence" value="ECO:0007669"/>
    <property type="project" value="TreeGrafter"/>
</dbReference>
<name>A0A8U7NF49_CORMO</name>
<evidence type="ECO:0000256" key="7">
    <source>
        <dbReference type="ARBA" id="ARBA00046893"/>
    </source>
</evidence>
<gene>
    <name evidence="9" type="primary">ETFB</name>
</gene>
<sequence>MAALRVLVGVKRVIDFAVKVRVAPGGAAVQAQGVKHSLNPFCEIALEEAVRLREAGAAAEVVAASVGPRASQETLRTALAVGADRAVLAEVAEGATVGPHEVATVLAALVGRLQPQLVLLGKQAIDDDCNQTGQLLAAMLDWPQGTFASRVQLEDGAVRVEREVDGGLETLRLRLPAVLTADLRLNEPRYATLPNIMKAKKKPLEVLPAADLGLPGGSPRLRLLQLQEPPARAGGEKVENVPALVEKLRQSGRI</sequence>
<dbReference type="PANTHER" id="PTHR21294:SF8">
    <property type="entry name" value="ELECTRON TRANSFER FLAVOPROTEIN SUBUNIT BETA"/>
    <property type="match status" value="1"/>
</dbReference>
<dbReference type="InterPro" id="IPR014730">
    <property type="entry name" value="ETF_a/b_N"/>
</dbReference>